<dbReference type="InterPro" id="IPR001258">
    <property type="entry name" value="NHL_repeat"/>
</dbReference>
<keyword evidence="1" id="KW-0677">Repeat</keyword>
<sequence precursor="true">MKKKTLINTVLSIGLICLIGFSFLYLNNINLINQVTDFMGPQQKKMSTPGFKFAMYGDAKSGVLLQYPVTAVIREKGIYVVDQDAGNIKVFGLGGRLAGVFGRLRSPYGIALYGGNFYVSDMGTGQIVIFSKTGKQLGTLKIKGQKGMVPGGLLVDGKYLYIADVYQSRILVCDLPQRKIIRTMGSFGTGRGQLKYPHGMAVDKAGNLYVADSGNNRIVVFNKNGRYLKTIGGKDDRVGGITTVRGVAIDAKGIIYATAPLTGTIYAYNGDGEALYSLGGPGKENGQLGLPNDILIDGAGRLYVVETKNKRISVFEK</sequence>
<feature type="repeat" description="NHL" evidence="2">
    <location>
        <begin position="185"/>
        <end position="224"/>
    </location>
</feature>
<name>D5X8R6_THEPJ</name>
<evidence type="ECO:0000256" key="1">
    <source>
        <dbReference type="ARBA" id="ARBA00022737"/>
    </source>
</evidence>
<feature type="transmembrane region" description="Helical" evidence="3">
    <location>
        <begin position="7"/>
        <end position="26"/>
    </location>
</feature>
<dbReference type="RefSeq" id="WP_013120944.1">
    <property type="nucleotide sequence ID" value="NC_014152.1"/>
</dbReference>
<dbReference type="SUPFAM" id="SSF101898">
    <property type="entry name" value="NHL repeat"/>
    <property type="match status" value="1"/>
</dbReference>
<keyword evidence="3" id="KW-1133">Transmembrane helix</keyword>
<keyword evidence="3" id="KW-0472">Membrane</keyword>
<dbReference type="HOGENOM" id="CLU_008645_2_0_9"/>
<feature type="repeat" description="NHL" evidence="2">
    <location>
        <begin position="275"/>
        <end position="317"/>
    </location>
</feature>
<dbReference type="Proteomes" id="UP000002377">
    <property type="component" value="Chromosome"/>
</dbReference>
<evidence type="ECO:0000313" key="4">
    <source>
        <dbReference type="EMBL" id="ADG82942.1"/>
    </source>
</evidence>
<accession>D5X8R6</accession>
<dbReference type="InterPro" id="IPR011042">
    <property type="entry name" value="6-blade_b-propeller_TolB-like"/>
</dbReference>
<dbReference type="EMBL" id="CP002028">
    <property type="protein sequence ID" value="ADG82942.1"/>
    <property type="molecule type" value="Genomic_DNA"/>
</dbReference>
<dbReference type="Pfam" id="PF01436">
    <property type="entry name" value="NHL"/>
    <property type="match status" value="1"/>
</dbReference>
<dbReference type="OrthoDB" id="9757737at2"/>
<dbReference type="STRING" id="635013.TherJR_2097"/>
<evidence type="ECO:0000256" key="3">
    <source>
        <dbReference type="SAM" id="Phobius"/>
    </source>
</evidence>
<evidence type="ECO:0000256" key="2">
    <source>
        <dbReference type="PROSITE-ProRule" id="PRU00504"/>
    </source>
</evidence>
<dbReference type="PANTHER" id="PTHR24104">
    <property type="entry name" value="E3 UBIQUITIN-PROTEIN LIGASE NHLRC1-RELATED"/>
    <property type="match status" value="1"/>
</dbReference>
<proteinExistence type="predicted"/>
<dbReference type="KEGG" id="tjr:TherJR_2097"/>
<dbReference type="PANTHER" id="PTHR24104:SF25">
    <property type="entry name" value="PROTEIN LIN-41"/>
    <property type="match status" value="1"/>
</dbReference>
<dbReference type="PROSITE" id="PS51125">
    <property type="entry name" value="NHL"/>
    <property type="match status" value="2"/>
</dbReference>
<gene>
    <name evidence="4" type="ordered locus">TherJR_2097</name>
</gene>
<dbReference type="Gene3D" id="2.120.10.30">
    <property type="entry name" value="TolB, C-terminal domain"/>
    <property type="match status" value="2"/>
</dbReference>
<protein>
    <submittedName>
        <fullName evidence="4">NHL repeat containing protein</fullName>
    </submittedName>
</protein>
<evidence type="ECO:0000313" key="5">
    <source>
        <dbReference type="Proteomes" id="UP000002377"/>
    </source>
</evidence>
<reference evidence="4 5" key="1">
    <citation type="submission" date="2010-05" db="EMBL/GenBank/DDBJ databases">
        <title>Complete sequence of Thermincola sp. JR.</title>
        <authorList>
            <consortium name="US DOE Joint Genome Institute"/>
            <person name="Lucas S."/>
            <person name="Copeland A."/>
            <person name="Lapidus A."/>
            <person name="Cheng J.-F."/>
            <person name="Bruce D."/>
            <person name="Goodwin L."/>
            <person name="Pitluck S."/>
            <person name="Chertkov O."/>
            <person name="Detter J.C."/>
            <person name="Han C."/>
            <person name="Tapia R."/>
            <person name="Land M."/>
            <person name="Hauser L."/>
            <person name="Kyrpides N."/>
            <person name="Mikhailova N."/>
            <person name="Hazen T.C."/>
            <person name="Woyke T."/>
        </authorList>
    </citation>
    <scope>NUCLEOTIDE SEQUENCE [LARGE SCALE GENOMIC DNA]</scope>
    <source>
        <strain evidence="4 5">JR</strain>
    </source>
</reference>
<keyword evidence="3" id="KW-0812">Transmembrane</keyword>
<dbReference type="GO" id="GO:0008270">
    <property type="term" value="F:zinc ion binding"/>
    <property type="evidence" value="ECO:0007669"/>
    <property type="project" value="UniProtKB-KW"/>
</dbReference>
<keyword evidence="5" id="KW-1185">Reference proteome</keyword>
<dbReference type="InterPro" id="IPR050952">
    <property type="entry name" value="TRIM-NHL_E3_ligases"/>
</dbReference>
<organism evidence="4 5">
    <name type="scientific">Thermincola potens (strain JR)</name>
    <dbReference type="NCBI Taxonomy" id="635013"/>
    <lineage>
        <taxon>Bacteria</taxon>
        <taxon>Bacillati</taxon>
        <taxon>Bacillota</taxon>
        <taxon>Clostridia</taxon>
        <taxon>Eubacteriales</taxon>
        <taxon>Thermincolaceae</taxon>
        <taxon>Thermincola</taxon>
    </lineage>
</organism>
<dbReference type="eggNOG" id="COG3391">
    <property type="taxonomic scope" value="Bacteria"/>
</dbReference>
<dbReference type="AlphaFoldDB" id="D5X8R6"/>